<proteinExistence type="predicted"/>
<name>A0A1X1UBJ8_MYCFL</name>
<protein>
    <submittedName>
        <fullName evidence="1">Uncharacterized protein</fullName>
    </submittedName>
</protein>
<dbReference type="EMBL" id="LQOV01000009">
    <property type="protein sequence ID" value="ORV54170.1"/>
    <property type="molecule type" value="Genomic_DNA"/>
</dbReference>
<comment type="caution">
    <text evidence="1">The sequence shown here is derived from an EMBL/GenBank/DDBJ whole genome shotgun (WGS) entry which is preliminary data.</text>
</comment>
<dbReference type="STRING" id="292462.AWC05_18970"/>
<organism evidence="1 2">
    <name type="scientific">Mycobacterium florentinum</name>
    <dbReference type="NCBI Taxonomy" id="292462"/>
    <lineage>
        <taxon>Bacteria</taxon>
        <taxon>Bacillati</taxon>
        <taxon>Actinomycetota</taxon>
        <taxon>Actinomycetes</taxon>
        <taxon>Mycobacteriales</taxon>
        <taxon>Mycobacteriaceae</taxon>
        <taxon>Mycobacterium</taxon>
        <taxon>Mycobacterium simiae complex</taxon>
    </lineage>
</organism>
<sequence>MPRPTNASFVARVRPDHSGEFLGGFAVAQYHAVAWDGGMVLRTRRSAPTLVPAAAARGGCYECAINEAK</sequence>
<accession>A0A1X1UBJ8</accession>
<evidence type="ECO:0000313" key="2">
    <source>
        <dbReference type="Proteomes" id="UP000193010"/>
    </source>
</evidence>
<reference evidence="1 2" key="1">
    <citation type="submission" date="2016-01" db="EMBL/GenBank/DDBJ databases">
        <title>The new phylogeny of the genus Mycobacterium.</title>
        <authorList>
            <person name="Tarcisio F."/>
            <person name="Conor M."/>
            <person name="Antonella G."/>
            <person name="Elisabetta G."/>
            <person name="Giulia F.S."/>
            <person name="Sara T."/>
            <person name="Anna F."/>
            <person name="Clotilde B."/>
            <person name="Roberto B."/>
            <person name="Veronica D.S."/>
            <person name="Fabio R."/>
            <person name="Monica P."/>
            <person name="Olivier J."/>
            <person name="Enrico T."/>
            <person name="Nicola S."/>
        </authorList>
    </citation>
    <scope>NUCLEOTIDE SEQUENCE [LARGE SCALE GENOMIC DNA]</scope>
    <source>
        <strain evidence="1 2">DSM 44852</strain>
    </source>
</reference>
<dbReference type="AlphaFoldDB" id="A0A1X1UBJ8"/>
<keyword evidence="2" id="KW-1185">Reference proteome</keyword>
<evidence type="ECO:0000313" key="1">
    <source>
        <dbReference type="EMBL" id="ORV54170.1"/>
    </source>
</evidence>
<dbReference type="Proteomes" id="UP000193010">
    <property type="component" value="Unassembled WGS sequence"/>
</dbReference>
<gene>
    <name evidence="1" type="ORF">AWC05_18970</name>
</gene>